<reference evidence="2" key="2">
    <citation type="journal article" date="2024" name="Plant">
        <title>Genomic evolution and insights into agronomic trait innovations of Sesamum species.</title>
        <authorList>
            <person name="Miao H."/>
            <person name="Wang L."/>
            <person name="Qu L."/>
            <person name="Liu H."/>
            <person name="Sun Y."/>
            <person name="Le M."/>
            <person name="Wang Q."/>
            <person name="Wei S."/>
            <person name="Zheng Y."/>
            <person name="Lin W."/>
            <person name="Duan Y."/>
            <person name="Cao H."/>
            <person name="Xiong S."/>
            <person name="Wang X."/>
            <person name="Wei L."/>
            <person name="Li C."/>
            <person name="Ma Q."/>
            <person name="Ju M."/>
            <person name="Zhao R."/>
            <person name="Li G."/>
            <person name="Mu C."/>
            <person name="Tian Q."/>
            <person name="Mei H."/>
            <person name="Zhang T."/>
            <person name="Gao T."/>
            <person name="Zhang H."/>
        </authorList>
    </citation>
    <scope>NUCLEOTIDE SEQUENCE</scope>
    <source>
        <strain evidence="2">G02</strain>
    </source>
</reference>
<accession>A0AAW2JP15</accession>
<feature type="domain" description="DUF4283" evidence="1">
    <location>
        <begin position="18"/>
        <end position="89"/>
    </location>
</feature>
<gene>
    <name evidence="2" type="ORF">Sradi_6667800</name>
</gene>
<dbReference type="AlphaFoldDB" id="A0AAW2JP15"/>
<organism evidence="2">
    <name type="scientific">Sesamum radiatum</name>
    <name type="common">Black benniseed</name>
    <dbReference type="NCBI Taxonomy" id="300843"/>
    <lineage>
        <taxon>Eukaryota</taxon>
        <taxon>Viridiplantae</taxon>
        <taxon>Streptophyta</taxon>
        <taxon>Embryophyta</taxon>
        <taxon>Tracheophyta</taxon>
        <taxon>Spermatophyta</taxon>
        <taxon>Magnoliopsida</taxon>
        <taxon>eudicotyledons</taxon>
        <taxon>Gunneridae</taxon>
        <taxon>Pentapetalae</taxon>
        <taxon>asterids</taxon>
        <taxon>lamiids</taxon>
        <taxon>Lamiales</taxon>
        <taxon>Pedaliaceae</taxon>
        <taxon>Sesamum</taxon>
    </lineage>
</organism>
<dbReference type="InterPro" id="IPR025558">
    <property type="entry name" value="DUF4283"/>
</dbReference>
<dbReference type="EMBL" id="JACGWJ010000032">
    <property type="protein sequence ID" value="KAL0296157.1"/>
    <property type="molecule type" value="Genomic_DNA"/>
</dbReference>
<reference evidence="2" key="1">
    <citation type="submission" date="2020-06" db="EMBL/GenBank/DDBJ databases">
        <authorList>
            <person name="Li T."/>
            <person name="Hu X."/>
            <person name="Zhang T."/>
            <person name="Song X."/>
            <person name="Zhang H."/>
            <person name="Dai N."/>
            <person name="Sheng W."/>
            <person name="Hou X."/>
            <person name="Wei L."/>
        </authorList>
    </citation>
    <scope>NUCLEOTIDE SEQUENCE</scope>
    <source>
        <strain evidence="2">G02</strain>
        <tissue evidence="2">Leaf</tissue>
    </source>
</reference>
<comment type="caution">
    <text evidence="2">The sequence shown here is derived from an EMBL/GenBank/DDBJ whole genome shotgun (WGS) entry which is preliminary data.</text>
</comment>
<proteinExistence type="predicted"/>
<name>A0AAW2JP15_SESRA</name>
<dbReference type="Pfam" id="PF14111">
    <property type="entry name" value="DUF4283"/>
    <property type="match status" value="1"/>
</dbReference>
<protein>
    <recommendedName>
        <fullName evidence="1">DUF4283 domain-containing protein</fullName>
    </recommendedName>
</protein>
<evidence type="ECO:0000313" key="2">
    <source>
        <dbReference type="EMBL" id="KAL0296157.1"/>
    </source>
</evidence>
<sequence length="92" mass="10274">MCVVMPSGLWHSDPNTHGFHLVGRILSHKPYHGEALKTILLSSMNPIKGMEISVIENDRFLLKFFHPIDWDRVLASGPSAFDKHLIVLAKGG</sequence>
<evidence type="ECO:0000259" key="1">
    <source>
        <dbReference type="Pfam" id="PF14111"/>
    </source>
</evidence>